<sequence>MKFEDLPFEIIQIIVSYLISPSDRISLHNSSSFLKKFVNLDGHTVVLALHAQPRLTVLKYGKRTRDPQTIYDGIYRGSPKTSNDSDLSECKKEVSIFERHMGQFNVIRVHWSLLFDKSGYIKKFIIPQILARTYGYSLIFEIALHFGGCYHYRKKFGLLGPSEFSTIDKCLNGIFLSAVSDFDPPDFMKGSHFRYQELPSGEYGIKTFILRDIIGLKFDQKYYPRMFIEADPPNLKTLKIICQFTY</sequence>
<evidence type="ECO:0008006" key="3">
    <source>
        <dbReference type="Google" id="ProtNLM"/>
    </source>
</evidence>
<name>K0L076_WICCF</name>
<organism evidence="1 2">
    <name type="scientific">Wickerhamomyces ciferrii (strain ATCC 14091 / BCRC 22168 / CBS 111 / JCM 3599 / NBRC 0793 / NRRL Y-1031 F-60-10)</name>
    <name type="common">Yeast</name>
    <name type="synonym">Pichia ciferrii</name>
    <dbReference type="NCBI Taxonomy" id="1206466"/>
    <lineage>
        <taxon>Eukaryota</taxon>
        <taxon>Fungi</taxon>
        <taxon>Dikarya</taxon>
        <taxon>Ascomycota</taxon>
        <taxon>Saccharomycotina</taxon>
        <taxon>Saccharomycetes</taxon>
        <taxon>Phaffomycetales</taxon>
        <taxon>Wickerhamomycetaceae</taxon>
        <taxon>Wickerhamomyces</taxon>
    </lineage>
</organism>
<evidence type="ECO:0000313" key="2">
    <source>
        <dbReference type="Proteomes" id="UP000009328"/>
    </source>
</evidence>
<gene>
    <name evidence="1" type="ORF">BN7_6397</name>
</gene>
<dbReference type="AlphaFoldDB" id="K0L076"/>
<keyword evidence="2" id="KW-1185">Reference proteome</keyword>
<proteinExistence type="predicted"/>
<dbReference type="InParanoid" id="K0L076"/>
<reference evidence="1 2" key="1">
    <citation type="journal article" date="2012" name="Eukaryot. Cell">
        <title>Draft genome sequence of Wickerhamomyces ciferrii NRRL Y-1031 F-60-10.</title>
        <authorList>
            <person name="Schneider J."/>
            <person name="Andrea H."/>
            <person name="Blom J."/>
            <person name="Jaenicke S."/>
            <person name="Ruckert C."/>
            <person name="Schorsch C."/>
            <person name="Szczepanowski R."/>
            <person name="Farwick M."/>
            <person name="Goesmann A."/>
            <person name="Puhler A."/>
            <person name="Schaffer S."/>
            <person name="Tauch A."/>
            <person name="Kohler T."/>
            <person name="Brinkrolf K."/>
        </authorList>
    </citation>
    <scope>NUCLEOTIDE SEQUENCE [LARGE SCALE GENOMIC DNA]</scope>
    <source>
        <strain evidence="2">ATCC 14091 / BCRC 22168 / CBS 111 / JCM 3599 / NBRC 0793 / NRRL Y-1031 F-60-10</strain>
    </source>
</reference>
<accession>K0L076</accession>
<evidence type="ECO:0000313" key="1">
    <source>
        <dbReference type="EMBL" id="CCH46798.1"/>
    </source>
</evidence>
<protein>
    <recommendedName>
        <fullName evidence="3">F-box domain-containing protein</fullName>
    </recommendedName>
</protein>
<comment type="caution">
    <text evidence="1">The sequence shown here is derived from an EMBL/GenBank/DDBJ whole genome shotgun (WGS) entry which is preliminary data.</text>
</comment>
<dbReference type="Proteomes" id="UP000009328">
    <property type="component" value="Unassembled WGS sequence"/>
</dbReference>
<dbReference type="HOGENOM" id="CLU_1129826_0_0_1"/>
<dbReference type="EMBL" id="CAIF01000272">
    <property type="protein sequence ID" value="CCH46798.1"/>
    <property type="molecule type" value="Genomic_DNA"/>
</dbReference>